<sequence length="63" mass="6961">MRSDTPVKLEAFFTFARPTLNWGRRVTSLDKALIQESGEVVAGVVGTRSTPENLQARLLPCQT</sequence>
<protein>
    <submittedName>
        <fullName evidence="1">Uncharacterized protein</fullName>
    </submittedName>
</protein>
<gene>
    <name evidence="1" type="ORF">AC579_4398</name>
</gene>
<name>A0A139IJY4_9PEZI</name>
<evidence type="ECO:0000313" key="1">
    <source>
        <dbReference type="EMBL" id="KXT14955.1"/>
    </source>
</evidence>
<keyword evidence="2" id="KW-1185">Reference proteome</keyword>
<accession>A0A139IJY4</accession>
<evidence type="ECO:0000313" key="2">
    <source>
        <dbReference type="Proteomes" id="UP000073492"/>
    </source>
</evidence>
<dbReference type="EMBL" id="LFZO01000070">
    <property type="protein sequence ID" value="KXT14955.1"/>
    <property type="molecule type" value="Genomic_DNA"/>
</dbReference>
<dbReference type="AlphaFoldDB" id="A0A139IJY4"/>
<dbReference type="OrthoDB" id="1735038at2759"/>
<proteinExistence type="predicted"/>
<comment type="caution">
    <text evidence="1">The sequence shown here is derived from an EMBL/GenBank/DDBJ whole genome shotgun (WGS) entry which is preliminary data.</text>
</comment>
<dbReference type="Proteomes" id="UP000073492">
    <property type="component" value="Unassembled WGS sequence"/>
</dbReference>
<organism evidence="1 2">
    <name type="scientific">Pseudocercospora musae</name>
    <dbReference type="NCBI Taxonomy" id="113226"/>
    <lineage>
        <taxon>Eukaryota</taxon>
        <taxon>Fungi</taxon>
        <taxon>Dikarya</taxon>
        <taxon>Ascomycota</taxon>
        <taxon>Pezizomycotina</taxon>
        <taxon>Dothideomycetes</taxon>
        <taxon>Dothideomycetidae</taxon>
        <taxon>Mycosphaerellales</taxon>
        <taxon>Mycosphaerellaceae</taxon>
        <taxon>Pseudocercospora</taxon>
    </lineage>
</organism>
<reference evidence="1 2" key="1">
    <citation type="submission" date="2015-07" db="EMBL/GenBank/DDBJ databases">
        <title>Comparative genomics of the Sigatoka disease complex on banana suggests a link between parallel evolutionary changes in Pseudocercospora fijiensis and Pseudocercospora eumusae and increased virulence on the banana host.</title>
        <authorList>
            <person name="Chang T.-C."/>
            <person name="Salvucci A."/>
            <person name="Crous P.W."/>
            <person name="Stergiopoulos I."/>
        </authorList>
    </citation>
    <scope>NUCLEOTIDE SEQUENCE [LARGE SCALE GENOMIC DNA]</scope>
    <source>
        <strain evidence="1 2">CBS 116634</strain>
    </source>
</reference>